<organism evidence="4 5">
    <name type="scientific">Angomonas deanei</name>
    <dbReference type="NCBI Taxonomy" id="59799"/>
    <lineage>
        <taxon>Eukaryota</taxon>
        <taxon>Discoba</taxon>
        <taxon>Euglenozoa</taxon>
        <taxon>Kinetoplastea</taxon>
        <taxon>Metakinetoplastina</taxon>
        <taxon>Trypanosomatida</taxon>
        <taxon>Trypanosomatidae</taxon>
        <taxon>Strigomonadinae</taxon>
        <taxon>Angomonas</taxon>
    </lineage>
</organism>
<sequence length="311" mass="35325">MSAFSERLVQQMMRRHQREVELEIETSRLNEKLKKQEELQVSLEQATAQLDKLEGVRAALQKLNDDTEEEFNRARERDTLERKQLSGGFNQEIEAIQGQMQAATERLFNAKNQNKTYKHQLNVYNEIGFGDRRTKVEEAIEARSDQIQSLKEKAEVNRSSIPAMLEEIEGIKEKVAVARGKRDTVQAEVNVFVERFATIRGNLDRVKQLYESAKEQKDRQDRTIKNLESDSQSALTRAKNVKTERLKEQEKYEAMNAKVSTLKSQVEKLESLLAVLQGGGSVAAGNTSEPQETSPEQADEEEKQAGATPSA</sequence>
<comment type="similarity">
    <text evidence="1">Belongs to the taxilin family.</text>
</comment>
<feature type="coiled-coil region" evidence="2">
    <location>
        <begin position="203"/>
        <end position="272"/>
    </location>
</feature>
<feature type="compositionally biased region" description="Polar residues" evidence="3">
    <location>
        <begin position="284"/>
        <end position="296"/>
    </location>
</feature>
<gene>
    <name evidence="4" type="ORF">ADEAN_000061600</name>
</gene>
<keyword evidence="2" id="KW-0175">Coiled coil</keyword>
<dbReference type="AlphaFoldDB" id="A0A7G2C0C1"/>
<evidence type="ECO:0000256" key="1">
    <source>
        <dbReference type="ARBA" id="ARBA00009550"/>
    </source>
</evidence>
<dbReference type="InterPro" id="IPR026183">
    <property type="entry name" value="Taxilin_fam"/>
</dbReference>
<evidence type="ECO:0000313" key="4">
    <source>
        <dbReference type="EMBL" id="CAD2213180.1"/>
    </source>
</evidence>
<feature type="region of interest" description="Disordered" evidence="3">
    <location>
        <begin position="280"/>
        <end position="311"/>
    </location>
</feature>
<evidence type="ECO:0000256" key="2">
    <source>
        <dbReference type="SAM" id="Coils"/>
    </source>
</evidence>
<dbReference type="Proteomes" id="UP000515908">
    <property type="component" value="Chromosome 01"/>
</dbReference>
<dbReference type="VEuPathDB" id="TriTrypDB:ADEAN_000061600"/>
<proteinExistence type="inferred from homology"/>
<keyword evidence="5" id="KW-1185">Reference proteome</keyword>
<feature type="coiled-coil region" evidence="2">
    <location>
        <begin position="19"/>
        <end position="153"/>
    </location>
</feature>
<dbReference type="EMBL" id="LR877145">
    <property type="protein sequence ID" value="CAD2213180.1"/>
    <property type="molecule type" value="Genomic_DNA"/>
</dbReference>
<accession>A0A7G2C0C1</accession>
<dbReference type="Pfam" id="PF09728">
    <property type="entry name" value="Taxilin"/>
    <property type="match status" value="1"/>
</dbReference>
<protein>
    <submittedName>
        <fullName evidence="4">Myosin-like coiled-coil protein, putative</fullName>
    </submittedName>
</protein>
<name>A0A7G2C0C1_9TRYP</name>
<reference evidence="4 5" key="1">
    <citation type="submission" date="2020-08" db="EMBL/GenBank/DDBJ databases">
        <authorList>
            <person name="Newling K."/>
            <person name="Davey J."/>
            <person name="Forrester S."/>
        </authorList>
    </citation>
    <scope>NUCLEOTIDE SEQUENCE [LARGE SCALE GENOMIC DNA]</scope>
    <source>
        <strain evidence="5">Crithidia deanei Carvalho (ATCC PRA-265)</strain>
    </source>
</reference>
<evidence type="ECO:0000313" key="5">
    <source>
        <dbReference type="Proteomes" id="UP000515908"/>
    </source>
</evidence>
<dbReference type="GO" id="GO:0019905">
    <property type="term" value="F:syntaxin binding"/>
    <property type="evidence" value="ECO:0007669"/>
    <property type="project" value="InterPro"/>
</dbReference>
<evidence type="ECO:0000256" key="3">
    <source>
        <dbReference type="SAM" id="MobiDB-lite"/>
    </source>
</evidence>